<keyword evidence="3" id="KW-0238">DNA-binding</keyword>
<accession>A0AAJ2JSH5</accession>
<comment type="similarity">
    <text evidence="1">Belongs to the LysR transcriptional regulatory family.</text>
</comment>
<dbReference type="GO" id="GO:0003700">
    <property type="term" value="F:DNA-binding transcription factor activity"/>
    <property type="evidence" value="ECO:0007669"/>
    <property type="project" value="InterPro"/>
</dbReference>
<dbReference type="RefSeq" id="WP_072727853.1">
    <property type="nucleotide sequence ID" value="NZ_JAVYAA010000001.1"/>
</dbReference>
<dbReference type="GO" id="GO:0000976">
    <property type="term" value="F:transcription cis-regulatory region binding"/>
    <property type="evidence" value="ECO:0007669"/>
    <property type="project" value="TreeGrafter"/>
</dbReference>
<evidence type="ECO:0000256" key="2">
    <source>
        <dbReference type="ARBA" id="ARBA00023015"/>
    </source>
</evidence>
<dbReference type="SUPFAM" id="SSF53850">
    <property type="entry name" value="Periplasmic binding protein-like II"/>
    <property type="match status" value="1"/>
</dbReference>
<dbReference type="SUPFAM" id="SSF46785">
    <property type="entry name" value="Winged helix' DNA-binding domain"/>
    <property type="match status" value="1"/>
</dbReference>
<keyword evidence="2" id="KW-0805">Transcription regulation</keyword>
<dbReference type="InterPro" id="IPR036390">
    <property type="entry name" value="WH_DNA-bd_sf"/>
</dbReference>
<dbReference type="AlphaFoldDB" id="A0AAJ2JSH5"/>
<evidence type="ECO:0000313" key="7">
    <source>
        <dbReference type="Proteomes" id="UP001250538"/>
    </source>
</evidence>
<proteinExistence type="inferred from homology"/>
<evidence type="ECO:0000313" key="6">
    <source>
        <dbReference type="EMBL" id="MDT8975911.1"/>
    </source>
</evidence>
<dbReference type="CDD" id="cd05466">
    <property type="entry name" value="PBP2_LTTR_substrate"/>
    <property type="match status" value="1"/>
</dbReference>
<dbReference type="InterPro" id="IPR005119">
    <property type="entry name" value="LysR_subst-bd"/>
</dbReference>
<dbReference type="Pfam" id="PF03466">
    <property type="entry name" value="LysR_substrate"/>
    <property type="match status" value="1"/>
</dbReference>
<protein>
    <submittedName>
        <fullName evidence="6">LysR family transcriptional regulator</fullName>
    </submittedName>
</protein>
<keyword evidence="7" id="KW-1185">Reference proteome</keyword>
<reference evidence="7" key="1">
    <citation type="submission" date="2023-09" db="EMBL/GenBank/DDBJ databases">
        <title>Paenibacillus sp. chi10 Genome sequencing and assembly.</title>
        <authorList>
            <person name="Kim I."/>
        </authorList>
    </citation>
    <scope>NUCLEOTIDE SEQUENCE [LARGE SCALE GENOMIC DNA]</scope>
    <source>
        <strain evidence="7">chi10</strain>
    </source>
</reference>
<feature type="domain" description="HTH lysR-type" evidence="5">
    <location>
        <begin position="5"/>
        <end position="62"/>
    </location>
</feature>
<dbReference type="PANTHER" id="PTHR30126:SF40">
    <property type="entry name" value="HTH-TYPE TRANSCRIPTIONAL REGULATOR GLTR"/>
    <property type="match status" value="1"/>
</dbReference>
<evidence type="ECO:0000256" key="3">
    <source>
        <dbReference type="ARBA" id="ARBA00023125"/>
    </source>
</evidence>
<dbReference type="Proteomes" id="UP001250538">
    <property type="component" value="Unassembled WGS sequence"/>
</dbReference>
<organism evidence="6 7">
    <name type="scientific">Paenibacillus suaedae</name>
    <dbReference type="NCBI Taxonomy" id="3077233"/>
    <lineage>
        <taxon>Bacteria</taxon>
        <taxon>Bacillati</taxon>
        <taxon>Bacillota</taxon>
        <taxon>Bacilli</taxon>
        <taxon>Bacillales</taxon>
        <taxon>Paenibacillaceae</taxon>
        <taxon>Paenibacillus</taxon>
    </lineage>
</organism>
<dbReference type="PROSITE" id="PS50931">
    <property type="entry name" value="HTH_LYSR"/>
    <property type="match status" value="1"/>
</dbReference>
<gene>
    <name evidence="6" type="ORF">RQP50_06605</name>
</gene>
<dbReference type="Gene3D" id="3.40.190.290">
    <property type="match status" value="1"/>
</dbReference>
<dbReference type="EMBL" id="JAVYAA010000001">
    <property type="protein sequence ID" value="MDT8975911.1"/>
    <property type="molecule type" value="Genomic_DNA"/>
</dbReference>
<dbReference type="Pfam" id="PF00126">
    <property type="entry name" value="HTH_1"/>
    <property type="match status" value="1"/>
</dbReference>
<evidence type="ECO:0000259" key="5">
    <source>
        <dbReference type="PROSITE" id="PS50931"/>
    </source>
</evidence>
<evidence type="ECO:0000256" key="4">
    <source>
        <dbReference type="ARBA" id="ARBA00023163"/>
    </source>
</evidence>
<keyword evidence="4" id="KW-0804">Transcription</keyword>
<evidence type="ECO:0000256" key="1">
    <source>
        <dbReference type="ARBA" id="ARBA00009437"/>
    </source>
</evidence>
<dbReference type="InterPro" id="IPR000847">
    <property type="entry name" value="LysR_HTH_N"/>
</dbReference>
<sequence length="300" mass="33743">MFELLDGKQVETVRVVAHTKSISRAAEQLGYVQSTITSHVKMVEKTVGQTLFHRLPRGVELTEAGAIFLRYSEKWSLLGRELTQELPAGQSIEGTVTLSVLESFCTTRMTDLLTAIFLKYPRIKLHLLPGFMEDTCQRILQGECELGIVAGRPQMGGVDFLPLVNVRMVWVVPMSMQLRWEEEGWEALDDVRVIGFGSQCVYQAVASQLLQESGIKPSQYSTFHSLEMMKQTIKVGMGMALLPYRTVKEEIEQEALGYLPLQVPTLIHGLVWKQGDELSPAAITIRDILVEKFKNEQEAD</sequence>
<name>A0AAJ2JSH5_9BACL</name>
<dbReference type="PANTHER" id="PTHR30126">
    <property type="entry name" value="HTH-TYPE TRANSCRIPTIONAL REGULATOR"/>
    <property type="match status" value="1"/>
</dbReference>
<dbReference type="InterPro" id="IPR036388">
    <property type="entry name" value="WH-like_DNA-bd_sf"/>
</dbReference>
<dbReference type="Gene3D" id="1.10.10.10">
    <property type="entry name" value="Winged helix-like DNA-binding domain superfamily/Winged helix DNA-binding domain"/>
    <property type="match status" value="1"/>
</dbReference>
<comment type="caution">
    <text evidence="6">The sequence shown here is derived from an EMBL/GenBank/DDBJ whole genome shotgun (WGS) entry which is preliminary data.</text>
</comment>